<accession>A0A4P7BL38</accession>
<keyword evidence="5" id="KW-1185">Reference proteome</keyword>
<protein>
    <submittedName>
        <fullName evidence="3">Uncharacterized protein</fullName>
    </submittedName>
</protein>
<feature type="compositionally biased region" description="Basic residues" evidence="1">
    <location>
        <begin position="1"/>
        <end position="15"/>
    </location>
</feature>
<evidence type="ECO:0000256" key="2">
    <source>
        <dbReference type="SAM" id="Phobius"/>
    </source>
</evidence>
<evidence type="ECO:0000256" key="1">
    <source>
        <dbReference type="SAM" id="MobiDB-lite"/>
    </source>
</evidence>
<evidence type="ECO:0000313" key="3">
    <source>
        <dbReference type="EMBL" id="GGY81183.1"/>
    </source>
</evidence>
<reference evidence="4 5" key="2">
    <citation type="submission" date="2019-03" db="EMBL/GenBank/DDBJ databases">
        <title>Draft Genome Sequences of Six Type Strains of the Genus Massilia.</title>
        <authorList>
            <person name="Miess H."/>
            <person name="Frediansyhah A."/>
            <person name="Gross H."/>
        </authorList>
    </citation>
    <scope>NUCLEOTIDE SEQUENCE [LARGE SCALE GENOMIC DNA]</scope>
    <source>
        <strain evidence="4 5">DSM 17505</strain>
    </source>
</reference>
<dbReference type="AlphaFoldDB" id="A0A4P7BL38"/>
<evidence type="ECO:0000313" key="5">
    <source>
        <dbReference type="Proteomes" id="UP000294359"/>
    </source>
</evidence>
<name>A0A4P7BL38_9BURK</name>
<dbReference type="EMBL" id="BMWW01000002">
    <property type="protein sequence ID" value="GGY81183.1"/>
    <property type="molecule type" value="Genomic_DNA"/>
</dbReference>
<keyword evidence="2" id="KW-0472">Membrane</keyword>
<reference evidence="3" key="1">
    <citation type="journal article" date="2014" name="Int. J. Syst. Evol. Microbiol.">
        <title>Complete genome sequence of Corynebacterium casei LMG S-19264T (=DSM 44701T), isolated from a smear-ripened cheese.</title>
        <authorList>
            <consortium name="US DOE Joint Genome Institute (JGI-PGF)"/>
            <person name="Walter F."/>
            <person name="Albersmeier A."/>
            <person name="Kalinowski J."/>
            <person name="Ruckert C."/>
        </authorList>
    </citation>
    <scope>NUCLEOTIDE SEQUENCE</scope>
    <source>
        <strain evidence="3">KCTC 12344</strain>
    </source>
</reference>
<keyword evidence="2" id="KW-0812">Transmembrane</keyword>
<reference evidence="3" key="3">
    <citation type="submission" date="2022-12" db="EMBL/GenBank/DDBJ databases">
        <authorList>
            <person name="Sun Q."/>
            <person name="Kim S."/>
        </authorList>
    </citation>
    <scope>NUCLEOTIDE SEQUENCE</scope>
    <source>
        <strain evidence="3">KCTC 12344</strain>
    </source>
</reference>
<dbReference type="Proteomes" id="UP000294359">
    <property type="component" value="Chromosome"/>
</dbReference>
<feature type="transmembrane region" description="Helical" evidence="2">
    <location>
        <begin position="83"/>
        <end position="106"/>
    </location>
</feature>
<feature type="region of interest" description="Disordered" evidence="1">
    <location>
        <begin position="1"/>
        <end position="23"/>
    </location>
</feature>
<dbReference type="Proteomes" id="UP000619512">
    <property type="component" value="Unassembled WGS sequence"/>
</dbReference>
<evidence type="ECO:0000313" key="6">
    <source>
        <dbReference type="Proteomes" id="UP000619512"/>
    </source>
</evidence>
<proteinExistence type="predicted"/>
<dbReference type="EMBL" id="CP038026">
    <property type="protein sequence ID" value="QBQ38319.1"/>
    <property type="molecule type" value="Genomic_DNA"/>
</dbReference>
<dbReference type="RefSeq" id="WP_134387020.1">
    <property type="nucleotide sequence ID" value="NZ_BMWW01000002.1"/>
</dbReference>
<organism evidence="3 6">
    <name type="scientific">Pseudoduganella plicata</name>
    <dbReference type="NCBI Taxonomy" id="321984"/>
    <lineage>
        <taxon>Bacteria</taxon>
        <taxon>Pseudomonadati</taxon>
        <taxon>Pseudomonadota</taxon>
        <taxon>Betaproteobacteria</taxon>
        <taxon>Burkholderiales</taxon>
        <taxon>Oxalobacteraceae</taxon>
        <taxon>Telluria group</taxon>
        <taxon>Pseudoduganella</taxon>
    </lineage>
</organism>
<gene>
    <name evidence="4" type="ORF">E1742_20680</name>
    <name evidence="3" type="ORF">GCM10007388_12340</name>
</gene>
<evidence type="ECO:0000313" key="4">
    <source>
        <dbReference type="EMBL" id="QBQ38319.1"/>
    </source>
</evidence>
<sequence>MASKLPPRKRAKRKVDQRPQAPARGRAMLMRSLNWLLVAIATIGCGLGCCLLYDGLATGVTTSLNKYGTHHTYSMQLQQGRFWLTMAGHLATTLILAAVAIVFAIFPVDKRH</sequence>
<keyword evidence="2" id="KW-1133">Transmembrane helix</keyword>